<dbReference type="EC" id="3.1.2.4" evidence="2"/>
<evidence type="ECO:0000313" key="6">
    <source>
        <dbReference type="Proteomes" id="UP000028868"/>
    </source>
</evidence>
<dbReference type="SUPFAM" id="SSF52096">
    <property type="entry name" value="ClpP/crotonase"/>
    <property type="match status" value="1"/>
</dbReference>
<dbReference type="RefSeq" id="WP_035508188.1">
    <property type="nucleotide sequence ID" value="NZ_CCDH010000003.1"/>
</dbReference>
<dbReference type="InterPro" id="IPR029045">
    <property type="entry name" value="ClpP/crotonase-like_dom_sf"/>
</dbReference>
<reference evidence="6" key="1">
    <citation type="submission" date="2014-03" db="EMBL/GenBank/DDBJ databases">
        <authorList>
            <person name="Urmite Genomes U."/>
        </authorList>
    </citation>
    <scope>NUCLEOTIDE SEQUENCE [LARGE SCALE GENOMIC DNA]</scope>
    <source>
        <strain evidence="6">HD-03</strain>
    </source>
</reference>
<evidence type="ECO:0000256" key="2">
    <source>
        <dbReference type="ARBA" id="ARBA00011915"/>
    </source>
</evidence>
<dbReference type="PANTHER" id="PTHR43176:SF3">
    <property type="entry name" value="3-HYDROXYISOBUTYRYL-COA HYDROLASE, MITOCHONDRIAL"/>
    <property type="match status" value="1"/>
</dbReference>
<gene>
    <name evidence="5" type="primary">echA8_3</name>
    <name evidence="5" type="ORF">BN983_02075</name>
</gene>
<accession>A0A024P647</accession>
<dbReference type="Gene3D" id="3.90.226.10">
    <property type="entry name" value="2-enoyl-CoA Hydratase, Chain A, domain 1"/>
    <property type="match status" value="1"/>
</dbReference>
<dbReference type="PANTHER" id="PTHR43176">
    <property type="entry name" value="3-HYDROXYISOBUTYRYL-COA HYDROLASE-RELATED"/>
    <property type="match status" value="1"/>
</dbReference>
<evidence type="ECO:0000256" key="3">
    <source>
        <dbReference type="ARBA" id="ARBA00022801"/>
    </source>
</evidence>
<name>A0A024P647_9BACI</name>
<keyword evidence="3" id="KW-0378">Hydrolase</keyword>
<keyword evidence="6" id="KW-1185">Reference proteome</keyword>
<dbReference type="Proteomes" id="UP000028868">
    <property type="component" value="Unassembled WGS sequence"/>
</dbReference>
<dbReference type="InterPro" id="IPR045004">
    <property type="entry name" value="ECH_dom"/>
</dbReference>
<dbReference type="CDD" id="cd06558">
    <property type="entry name" value="crotonase-like"/>
    <property type="match status" value="1"/>
</dbReference>
<evidence type="ECO:0000259" key="4">
    <source>
        <dbReference type="Pfam" id="PF16113"/>
    </source>
</evidence>
<dbReference type="GO" id="GO:0003860">
    <property type="term" value="F:3-hydroxyisobutyryl-CoA hydrolase activity"/>
    <property type="evidence" value="ECO:0007669"/>
    <property type="project" value="UniProtKB-EC"/>
</dbReference>
<dbReference type="EMBL" id="CCDI010000002">
    <property type="protein sequence ID" value="CDQ23822.1"/>
    <property type="molecule type" value="Genomic_DNA"/>
</dbReference>
<dbReference type="GO" id="GO:0006574">
    <property type="term" value="P:L-valine catabolic process"/>
    <property type="evidence" value="ECO:0007669"/>
    <property type="project" value="TreeGrafter"/>
</dbReference>
<organism evidence="5 6">
    <name type="scientific">Halobacillus karajensis</name>
    <dbReference type="NCBI Taxonomy" id="195088"/>
    <lineage>
        <taxon>Bacteria</taxon>
        <taxon>Bacillati</taxon>
        <taxon>Bacillota</taxon>
        <taxon>Bacilli</taxon>
        <taxon>Bacillales</taxon>
        <taxon>Bacillaceae</taxon>
        <taxon>Halobacillus</taxon>
    </lineage>
</organism>
<feature type="domain" description="Enoyl-CoA hydratase/isomerase" evidence="4">
    <location>
        <begin position="15"/>
        <end position="345"/>
    </location>
</feature>
<comment type="caution">
    <text evidence="5">The sequence shown here is derived from an EMBL/GenBank/DDBJ whole genome shotgun (WGS) entry which is preliminary data.</text>
</comment>
<protein>
    <recommendedName>
        <fullName evidence="2">3-hydroxyisobutyryl-CoA hydrolase</fullName>
        <ecNumber evidence="2">3.1.2.4</ecNumber>
    </recommendedName>
</protein>
<evidence type="ECO:0000256" key="1">
    <source>
        <dbReference type="ARBA" id="ARBA00001709"/>
    </source>
</evidence>
<dbReference type="AlphaFoldDB" id="A0A024P647"/>
<sequence length="356" mass="40250">MSAQVLFSQQENGVASIILNRPEAIHSLNYDMLDAIGKKLKEWEQDDRVLFILLKGTESKGFCAGGDIKTLYEAQQSQEAMEKAVNFFEREYEVDEFVHSCQKPIVACLDGIVMGGGVGLSYGADFRIVTEKTKWAMPEMNIGFFPDVGAAYFLNRAPGYTGRYVALSASVLSGADALYIKAADYYMSRENLNHFLSVIEATDWHKNSVETTLQRTIEKFSDSPSEPSELRDVQHEIDEHFSKASMEEMTASLQKSGTTFAEKTHATLLSKSPCSLKVTLQQLIHGEGKSIKECLERDLIIAKNFLLNEDFYEGIRSVLIDKDHRPDYRFKRLSDVDDQLVRSFFTDRNILKTNEI</sequence>
<dbReference type="InterPro" id="IPR032259">
    <property type="entry name" value="HIBYL-CoA-H"/>
</dbReference>
<proteinExistence type="predicted"/>
<dbReference type="Pfam" id="PF16113">
    <property type="entry name" value="ECH_2"/>
    <property type="match status" value="1"/>
</dbReference>
<evidence type="ECO:0000313" key="5">
    <source>
        <dbReference type="EMBL" id="CDQ23822.1"/>
    </source>
</evidence>
<dbReference type="NCBIfam" id="NF004127">
    <property type="entry name" value="PRK05617.1"/>
    <property type="match status" value="1"/>
</dbReference>
<reference evidence="5 6" key="2">
    <citation type="submission" date="2014-05" db="EMBL/GenBank/DDBJ databases">
        <title>Draft genome sequence of Halobacillus karajensis HK-03.</title>
        <authorList>
            <person name="Khelaifia S."/>
            <person name="Croce O."/>
            <person name="Lagier J.C."/>
            <person name="Raoult D."/>
        </authorList>
    </citation>
    <scope>NUCLEOTIDE SEQUENCE [LARGE SCALE GENOMIC DNA]</scope>
    <source>
        <strain evidence="5 6">HD-03</strain>
    </source>
</reference>
<comment type="catalytic activity">
    <reaction evidence="1">
        <text>3-hydroxy-2-methylpropanoyl-CoA + H2O = 3-hydroxy-2-methylpropanoate + CoA + H(+)</text>
        <dbReference type="Rhea" id="RHEA:20888"/>
        <dbReference type="ChEBI" id="CHEBI:11805"/>
        <dbReference type="ChEBI" id="CHEBI:15377"/>
        <dbReference type="ChEBI" id="CHEBI:15378"/>
        <dbReference type="ChEBI" id="CHEBI:57287"/>
        <dbReference type="ChEBI" id="CHEBI:57340"/>
        <dbReference type="EC" id="3.1.2.4"/>
    </reaction>
</comment>